<gene>
    <name evidence="3" type="ORF">GTA51_03015</name>
</gene>
<organism evidence="3 4">
    <name type="scientific">Solidesulfovibrio aerotolerans</name>
    <dbReference type="NCBI Taxonomy" id="295255"/>
    <lineage>
        <taxon>Bacteria</taxon>
        <taxon>Pseudomonadati</taxon>
        <taxon>Thermodesulfobacteriota</taxon>
        <taxon>Desulfovibrionia</taxon>
        <taxon>Desulfovibrionales</taxon>
        <taxon>Desulfovibrionaceae</taxon>
        <taxon>Solidesulfovibrio</taxon>
    </lineage>
</organism>
<name>A0A7C9MHU1_9BACT</name>
<evidence type="ECO:0000259" key="2">
    <source>
        <dbReference type="PROSITE" id="PS50198"/>
    </source>
</evidence>
<dbReference type="RefSeq" id="WP_160958566.1">
    <property type="nucleotide sequence ID" value="NZ_WVUD01000003.1"/>
</dbReference>
<comment type="caution">
    <text evidence="3">The sequence shown here is derived from an EMBL/GenBank/DDBJ whole genome shotgun (WGS) entry which is preliminary data.</text>
</comment>
<proteinExistence type="predicted"/>
<dbReference type="PANTHER" id="PTHR47245">
    <property type="entry name" value="PEPTIDYLPROLYL ISOMERASE"/>
    <property type="match status" value="1"/>
</dbReference>
<evidence type="ECO:0000313" key="4">
    <source>
        <dbReference type="Proteomes" id="UP000482487"/>
    </source>
</evidence>
<dbReference type="PANTHER" id="PTHR47245:SF2">
    <property type="entry name" value="PEPTIDYL-PROLYL CIS-TRANS ISOMERASE HP_0175-RELATED"/>
    <property type="match status" value="1"/>
</dbReference>
<dbReference type="AlphaFoldDB" id="A0A7C9MHU1"/>
<dbReference type="Pfam" id="PF13145">
    <property type="entry name" value="Rotamase_2"/>
    <property type="match status" value="1"/>
</dbReference>
<dbReference type="EMBL" id="WVUD01000003">
    <property type="protein sequence ID" value="MYL82109.1"/>
    <property type="molecule type" value="Genomic_DNA"/>
</dbReference>
<dbReference type="OrthoDB" id="196786at2"/>
<dbReference type="Proteomes" id="UP000482487">
    <property type="component" value="Unassembled WGS sequence"/>
</dbReference>
<keyword evidence="1" id="KW-0697">Rotamase</keyword>
<protein>
    <submittedName>
        <fullName evidence="3">Peptidyl-prolyl cis-trans isomerase</fullName>
    </submittedName>
</protein>
<dbReference type="Gene3D" id="3.10.50.40">
    <property type="match status" value="1"/>
</dbReference>
<dbReference type="InterPro" id="IPR050245">
    <property type="entry name" value="PrsA_foldase"/>
</dbReference>
<keyword evidence="4" id="KW-1185">Reference proteome</keyword>
<evidence type="ECO:0000313" key="3">
    <source>
        <dbReference type="EMBL" id="MYL82109.1"/>
    </source>
</evidence>
<dbReference type="GO" id="GO:0003755">
    <property type="term" value="F:peptidyl-prolyl cis-trans isomerase activity"/>
    <property type="evidence" value="ECO:0007669"/>
    <property type="project" value="UniProtKB-KW"/>
</dbReference>
<reference evidence="3 4" key="1">
    <citation type="submission" date="2020-01" db="EMBL/GenBank/DDBJ databases">
        <title>Genome sequence of Desulfovibrio aerotolerans DSM 16695(T).</title>
        <authorList>
            <person name="Karnachuk O."/>
            <person name="Avakyan M."/>
            <person name="Mardanov A."/>
            <person name="Kadnikov V."/>
            <person name="Ravin N."/>
        </authorList>
    </citation>
    <scope>NUCLEOTIDE SEQUENCE [LARGE SCALE GENOMIC DNA]</scope>
    <source>
        <strain evidence="3 4">DSM 16695</strain>
    </source>
</reference>
<accession>A0A7C9MHU1</accession>
<evidence type="ECO:0000256" key="1">
    <source>
        <dbReference type="PROSITE-ProRule" id="PRU00278"/>
    </source>
</evidence>
<feature type="domain" description="PpiC" evidence="2">
    <location>
        <begin position="126"/>
        <end position="243"/>
    </location>
</feature>
<keyword evidence="1 3" id="KW-0413">Isomerase</keyword>
<dbReference type="InterPro" id="IPR000297">
    <property type="entry name" value="PPIase_PpiC"/>
</dbReference>
<dbReference type="PROSITE" id="PS50198">
    <property type="entry name" value="PPIC_PPIASE_2"/>
    <property type="match status" value="1"/>
</dbReference>
<dbReference type="InterPro" id="IPR046357">
    <property type="entry name" value="PPIase_dom_sf"/>
</dbReference>
<sequence>MDRPNAVATLLARLLREPLVHFLILGAALFCLAGLKGPPAPLPDAGSGRISLTEDDLRQLAGLWQMQWGRAPTPTELRRLVDAQVREEIYVREALRAGLEQQDILVRRRLAALVASQSGGEAGAPPTEAQLQEFYESDRDSFAPVSELTFRQIFFSDRVRAGRAKEEAILARDALAGRGSADSAALGLGDLSECPDRLEAQTPPEVAALLGQPFAAAATRLPAGSWQGPVPGPGGWHLIFIEAATTGPVPPFAAVREQVEQAWKLARQEQDAQQAYAAMRAHYTVELPPSLAGSPP</sequence>